<dbReference type="PANTHER" id="PTHR10926:SF0">
    <property type="entry name" value="CDC50, ISOFORM A"/>
    <property type="match status" value="1"/>
</dbReference>
<dbReference type="Proteomes" id="UP000265515">
    <property type="component" value="Unassembled WGS sequence"/>
</dbReference>
<dbReference type="PIRSF" id="PIRSF015840">
    <property type="entry name" value="DUF284_TM_euk"/>
    <property type="match status" value="1"/>
</dbReference>
<reference evidence="9 10" key="1">
    <citation type="journal article" date="2018" name="Cell">
        <title>The Chara Genome: Secondary Complexity and Implications for Plant Terrestrialization.</title>
        <authorList>
            <person name="Nishiyama T."/>
            <person name="Sakayama H."/>
            <person name="Vries J.D."/>
            <person name="Buschmann H."/>
            <person name="Saint-Marcoux D."/>
            <person name="Ullrich K.K."/>
            <person name="Haas F.B."/>
            <person name="Vanderstraeten L."/>
            <person name="Becker D."/>
            <person name="Lang D."/>
            <person name="Vosolsobe S."/>
            <person name="Rombauts S."/>
            <person name="Wilhelmsson P.K.I."/>
            <person name="Janitza P."/>
            <person name="Kern R."/>
            <person name="Heyl A."/>
            <person name="Rumpler F."/>
            <person name="Villalobos L.I.A.C."/>
            <person name="Clay J.M."/>
            <person name="Skokan R."/>
            <person name="Toyoda A."/>
            <person name="Suzuki Y."/>
            <person name="Kagoshima H."/>
            <person name="Schijlen E."/>
            <person name="Tajeshwar N."/>
            <person name="Catarino B."/>
            <person name="Hetherington A.J."/>
            <person name="Saltykova A."/>
            <person name="Bonnot C."/>
            <person name="Breuninger H."/>
            <person name="Symeonidi A."/>
            <person name="Radhakrishnan G.V."/>
            <person name="Van Nieuwerburgh F."/>
            <person name="Deforce D."/>
            <person name="Chang C."/>
            <person name="Karol K.G."/>
            <person name="Hedrich R."/>
            <person name="Ulvskov P."/>
            <person name="Glockner G."/>
            <person name="Delwiche C.F."/>
            <person name="Petrasek J."/>
            <person name="Van de Peer Y."/>
            <person name="Friml J."/>
            <person name="Beilby M."/>
            <person name="Dolan L."/>
            <person name="Kohara Y."/>
            <person name="Sugano S."/>
            <person name="Fujiyama A."/>
            <person name="Delaux P.-M."/>
            <person name="Quint M."/>
            <person name="TheiBen G."/>
            <person name="Hagemann M."/>
            <person name="Harholt J."/>
            <person name="Dunand C."/>
            <person name="Zachgo S."/>
            <person name="Langdale J."/>
            <person name="Maumus F."/>
            <person name="Straeten D.V.D."/>
            <person name="Gould S.B."/>
            <person name="Rensing S.A."/>
        </authorList>
    </citation>
    <scope>NUCLEOTIDE SEQUENCE [LARGE SCALE GENOMIC DNA]</scope>
    <source>
        <strain evidence="9 10">S276</strain>
    </source>
</reference>
<dbReference type="Pfam" id="PF03381">
    <property type="entry name" value="CDC50"/>
    <property type="match status" value="1"/>
</dbReference>
<feature type="transmembrane region" description="Helical" evidence="8">
    <location>
        <begin position="73"/>
        <end position="93"/>
    </location>
</feature>
<dbReference type="GO" id="GO:0005794">
    <property type="term" value="C:Golgi apparatus"/>
    <property type="evidence" value="ECO:0007669"/>
    <property type="project" value="TreeGrafter"/>
</dbReference>
<evidence type="ECO:0000256" key="2">
    <source>
        <dbReference type="ARBA" id="ARBA00009457"/>
    </source>
</evidence>
<dbReference type="PANTHER" id="PTHR10926">
    <property type="entry name" value="CELL CYCLE CONTROL PROTEIN 50"/>
    <property type="match status" value="1"/>
</dbReference>
<sequence>MVRGGRSLRKQENEEGEDSVPGLGSRKGCLADTVAVGEAFGLNSGRSRKRRKYSRLRQQEIGAATLFLTVKRVILIFFAFSIVFIPLGVIFLASASSVVEVVIQYDDKCWDQWSINLSASLNSSSLTSLPPSWNFSRSADRENYIRDTTTPKTCNLSVVLPHTMKSPIFVYYEVSRFYQNHALYVRSVSTVQLLGRNVTDADLMDTCSPQALVNISGRTEAIRPCGLIAWSNFNDTYTLHVNGTNGTGIVEVSDRGIAWKADKADRFASVEAVNLNTVAERRGGGEVMGLINQNERLMNWMRIAPGRRFRKLWGRIDGRDLSKGSNLTIQIENQFNTFAFGGEKKFILSTATWLGGASTVVGIAYLTVGCLSLFFALFFFVANWKWPRPLGDPSYLSWNRRSLLSSQTSSYILESTPSL</sequence>
<name>A0A388KKB1_CHABU</name>
<evidence type="ECO:0000313" key="9">
    <source>
        <dbReference type="EMBL" id="GBG70467.1"/>
    </source>
</evidence>
<dbReference type="GO" id="GO:0005886">
    <property type="term" value="C:plasma membrane"/>
    <property type="evidence" value="ECO:0007669"/>
    <property type="project" value="TreeGrafter"/>
</dbReference>
<organism evidence="9 10">
    <name type="scientific">Chara braunii</name>
    <name type="common">Braun's stonewort</name>
    <dbReference type="NCBI Taxonomy" id="69332"/>
    <lineage>
        <taxon>Eukaryota</taxon>
        <taxon>Viridiplantae</taxon>
        <taxon>Streptophyta</taxon>
        <taxon>Charophyceae</taxon>
        <taxon>Charales</taxon>
        <taxon>Characeae</taxon>
        <taxon>Chara</taxon>
    </lineage>
</organism>
<dbReference type="GO" id="GO:0005783">
    <property type="term" value="C:endoplasmic reticulum"/>
    <property type="evidence" value="ECO:0007669"/>
    <property type="project" value="TreeGrafter"/>
</dbReference>
<evidence type="ECO:0000256" key="8">
    <source>
        <dbReference type="SAM" id="Phobius"/>
    </source>
</evidence>
<dbReference type="OMA" id="NFTNPPN"/>
<gene>
    <name evidence="9" type="ORF">CBR_g6595</name>
</gene>
<dbReference type="InterPro" id="IPR005045">
    <property type="entry name" value="CDC50/LEM3_fam"/>
</dbReference>
<comment type="subcellular location">
    <subcellularLocation>
        <location evidence="1">Membrane</location>
        <topology evidence="1">Multi-pass membrane protein</topology>
    </subcellularLocation>
</comment>
<evidence type="ECO:0000256" key="3">
    <source>
        <dbReference type="ARBA" id="ARBA00022692"/>
    </source>
</evidence>
<dbReference type="STRING" id="69332.A0A388KKB1"/>
<accession>A0A388KKB1</accession>
<evidence type="ECO:0000256" key="4">
    <source>
        <dbReference type="ARBA" id="ARBA00022989"/>
    </source>
</evidence>
<evidence type="ECO:0000313" key="10">
    <source>
        <dbReference type="Proteomes" id="UP000265515"/>
    </source>
</evidence>
<keyword evidence="3 8" id="KW-0812">Transmembrane</keyword>
<dbReference type="OrthoDB" id="340608at2759"/>
<comment type="caution">
    <text evidence="9">The sequence shown here is derived from an EMBL/GenBank/DDBJ whole genome shotgun (WGS) entry which is preliminary data.</text>
</comment>
<keyword evidence="10" id="KW-1185">Reference proteome</keyword>
<comment type="similarity">
    <text evidence="2 6">Belongs to the CDC50/LEM3 family.</text>
</comment>
<feature type="transmembrane region" description="Helical" evidence="8">
    <location>
        <begin position="353"/>
        <end position="381"/>
    </location>
</feature>
<dbReference type="AlphaFoldDB" id="A0A388KKB1"/>
<evidence type="ECO:0000256" key="1">
    <source>
        <dbReference type="ARBA" id="ARBA00004141"/>
    </source>
</evidence>
<feature type="region of interest" description="Disordered" evidence="7">
    <location>
        <begin position="1"/>
        <end position="25"/>
    </location>
</feature>
<dbReference type="EMBL" id="BFEA01000131">
    <property type="protein sequence ID" value="GBG70467.1"/>
    <property type="molecule type" value="Genomic_DNA"/>
</dbReference>
<keyword evidence="4 8" id="KW-1133">Transmembrane helix</keyword>
<proteinExistence type="inferred from homology"/>
<keyword evidence="5 6" id="KW-0472">Membrane</keyword>
<evidence type="ECO:0000256" key="7">
    <source>
        <dbReference type="SAM" id="MobiDB-lite"/>
    </source>
</evidence>
<dbReference type="Gramene" id="GBG70467">
    <property type="protein sequence ID" value="GBG70467"/>
    <property type="gene ID" value="CBR_g6595"/>
</dbReference>
<evidence type="ECO:0000256" key="5">
    <source>
        <dbReference type="ARBA" id="ARBA00023136"/>
    </source>
</evidence>
<protein>
    <recommendedName>
        <fullName evidence="6">ALA-interacting subunit</fullName>
    </recommendedName>
</protein>
<evidence type="ECO:0000256" key="6">
    <source>
        <dbReference type="PIRNR" id="PIRNR015840"/>
    </source>
</evidence>